<comment type="caution">
    <text evidence="7">The sequence shown here is derived from an EMBL/GenBank/DDBJ whole genome shotgun (WGS) entry which is preliminary data.</text>
</comment>
<dbReference type="GO" id="GO:0043190">
    <property type="term" value="C:ATP-binding cassette (ABC) transporter complex"/>
    <property type="evidence" value="ECO:0007669"/>
    <property type="project" value="InterPro"/>
</dbReference>
<reference evidence="7 8" key="1">
    <citation type="submission" date="2018-11" db="EMBL/GenBank/DDBJ databases">
        <title>Genomic Encyclopedia of Type Strains, Phase IV (KMG-IV): sequencing the most valuable type-strain genomes for metagenomic binning, comparative biology and taxonomic classification.</title>
        <authorList>
            <person name="Goeker M."/>
        </authorList>
    </citation>
    <scope>NUCLEOTIDE SEQUENCE [LARGE SCALE GENOMIC DNA]</scope>
    <source>
        <strain evidence="7 8">DSM 104731</strain>
    </source>
</reference>
<evidence type="ECO:0000256" key="4">
    <source>
        <dbReference type="ARBA" id="ARBA00022729"/>
    </source>
</evidence>
<evidence type="ECO:0000256" key="5">
    <source>
        <dbReference type="SAM" id="SignalP"/>
    </source>
</evidence>
<dbReference type="PIRSF" id="PIRSF002741">
    <property type="entry name" value="MppA"/>
    <property type="match status" value="1"/>
</dbReference>
<dbReference type="InterPro" id="IPR000914">
    <property type="entry name" value="SBP_5_dom"/>
</dbReference>
<evidence type="ECO:0000256" key="1">
    <source>
        <dbReference type="ARBA" id="ARBA00004418"/>
    </source>
</evidence>
<dbReference type="GO" id="GO:1904680">
    <property type="term" value="F:peptide transmembrane transporter activity"/>
    <property type="evidence" value="ECO:0007669"/>
    <property type="project" value="TreeGrafter"/>
</dbReference>
<protein>
    <submittedName>
        <fullName evidence="7">Peptide/nickel transport system substrate-binding protein</fullName>
    </submittedName>
</protein>
<dbReference type="PANTHER" id="PTHR30290:SF9">
    <property type="entry name" value="OLIGOPEPTIDE-BINDING PROTEIN APPA"/>
    <property type="match status" value="1"/>
</dbReference>
<dbReference type="OrthoDB" id="9803988at2"/>
<evidence type="ECO:0000259" key="6">
    <source>
        <dbReference type="Pfam" id="PF00496"/>
    </source>
</evidence>
<dbReference type="RefSeq" id="WP_123793361.1">
    <property type="nucleotide sequence ID" value="NZ_RKQK01000003.1"/>
</dbReference>
<feature type="domain" description="Solute-binding protein family 5" evidence="6">
    <location>
        <begin position="69"/>
        <end position="425"/>
    </location>
</feature>
<accession>A0A3N4UDW6</accession>
<feature type="signal peptide" evidence="5">
    <location>
        <begin position="1"/>
        <end position="21"/>
    </location>
</feature>
<dbReference type="Gene3D" id="3.90.76.10">
    <property type="entry name" value="Dipeptide-binding Protein, Domain 1"/>
    <property type="match status" value="1"/>
</dbReference>
<dbReference type="AlphaFoldDB" id="A0A3N4UDW6"/>
<keyword evidence="3" id="KW-0813">Transport</keyword>
<keyword evidence="8" id="KW-1185">Reference proteome</keyword>
<dbReference type="Gene3D" id="3.40.190.10">
    <property type="entry name" value="Periplasmic binding protein-like II"/>
    <property type="match status" value="1"/>
</dbReference>
<organism evidence="7 8">
    <name type="scientific">Pacificibacter maritimus</name>
    <dbReference type="NCBI Taxonomy" id="762213"/>
    <lineage>
        <taxon>Bacteria</taxon>
        <taxon>Pseudomonadati</taxon>
        <taxon>Pseudomonadota</taxon>
        <taxon>Alphaproteobacteria</taxon>
        <taxon>Rhodobacterales</taxon>
        <taxon>Roseobacteraceae</taxon>
        <taxon>Pacificibacter</taxon>
    </lineage>
</organism>
<dbReference type="GO" id="GO:0015833">
    <property type="term" value="P:peptide transport"/>
    <property type="evidence" value="ECO:0007669"/>
    <property type="project" value="TreeGrafter"/>
</dbReference>
<evidence type="ECO:0000256" key="2">
    <source>
        <dbReference type="ARBA" id="ARBA00005695"/>
    </source>
</evidence>
<dbReference type="Pfam" id="PF00496">
    <property type="entry name" value="SBP_bac_5"/>
    <property type="match status" value="1"/>
</dbReference>
<dbReference type="GO" id="GO:0030288">
    <property type="term" value="C:outer membrane-bounded periplasmic space"/>
    <property type="evidence" value="ECO:0007669"/>
    <property type="project" value="UniProtKB-ARBA"/>
</dbReference>
<evidence type="ECO:0000256" key="3">
    <source>
        <dbReference type="ARBA" id="ARBA00022448"/>
    </source>
</evidence>
<dbReference type="Proteomes" id="UP000269689">
    <property type="component" value="Unassembled WGS sequence"/>
</dbReference>
<dbReference type="PANTHER" id="PTHR30290">
    <property type="entry name" value="PERIPLASMIC BINDING COMPONENT OF ABC TRANSPORTER"/>
    <property type="match status" value="1"/>
</dbReference>
<proteinExistence type="inferred from homology"/>
<gene>
    <name evidence="7" type="ORF">EDD53_2341</name>
</gene>
<comment type="similarity">
    <text evidence="2">Belongs to the bacterial solute-binding protein 5 family.</text>
</comment>
<sequence length="501" mass="55283">MKNLKIFALSMMTLAPASLCAGQADNSLVWGYDTQLESMNPYATNKGKAQLVMRNVLEHLLYRTADGQAKPALATSWTWVDATTIDFTLREGVTFHNGEAFDADDVVYTVAQIKNPDAKISAQGDYKFIESVEKTGQYSIRMKLSKPTPSAIDRLSQTLFILPNETYEAMDAAEFGRAPVGTGPYKVTGFEAGQMVEFERNEAYYDAEWGQPQFDKLTVLTLPDPQTRLAELTSGRVDFVWGLSPDDMMQLTMSPDIETVSGDSTTVTFLSLDPNARTGDNPTQDKNVRLAMIHAIDRAVVGQVMQGAASIALESSCHPKQFGCIQDVAGYEYNVEKAKEYMAASAYPDGFEMKIAAFTENARIAEAVTGYLRKIGIEATVDQRETTAWVKDYFAGEIPVGIVPWPSNGVYDVSSITPFFFEEGQGDYIGDAEINAWFAEAGSIIDEEERLRLYALGFGKMADEVLNIPMVTKVTNYAYRSGLDFTPAADGYPLIYMAGWK</sequence>
<evidence type="ECO:0000313" key="7">
    <source>
        <dbReference type="EMBL" id="RPE66635.1"/>
    </source>
</evidence>
<evidence type="ECO:0000313" key="8">
    <source>
        <dbReference type="Proteomes" id="UP000269689"/>
    </source>
</evidence>
<dbReference type="InterPro" id="IPR039424">
    <property type="entry name" value="SBP_5"/>
</dbReference>
<dbReference type="InterPro" id="IPR030678">
    <property type="entry name" value="Peptide/Ni-bd"/>
</dbReference>
<keyword evidence="4 5" id="KW-0732">Signal</keyword>
<name>A0A3N4UDW6_9RHOB</name>
<dbReference type="Gene3D" id="3.10.105.10">
    <property type="entry name" value="Dipeptide-binding Protein, Domain 3"/>
    <property type="match status" value="1"/>
</dbReference>
<dbReference type="SUPFAM" id="SSF53850">
    <property type="entry name" value="Periplasmic binding protein-like II"/>
    <property type="match status" value="1"/>
</dbReference>
<comment type="subcellular location">
    <subcellularLocation>
        <location evidence="1">Periplasm</location>
    </subcellularLocation>
</comment>
<dbReference type="EMBL" id="RKQK01000003">
    <property type="protein sequence ID" value="RPE66635.1"/>
    <property type="molecule type" value="Genomic_DNA"/>
</dbReference>
<feature type="chain" id="PRO_5018132693" evidence="5">
    <location>
        <begin position="22"/>
        <end position="501"/>
    </location>
</feature>